<keyword evidence="5 11" id="KW-0004">4Fe-4S</keyword>
<keyword evidence="6 11" id="KW-0479">Metal-binding</keyword>
<protein>
    <recommendedName>
        <fullName evidence="11">L-serine dehydratase</fullName>
        <ecNumber evidence="11">4.3.1.17</ecNumber>
    </recommendedName>
</protein>
<dbReference type="Proteomes" id="UP000272778">
    <property type="component" value="Unassembled WGS sequence"/>
</dbReference>
<comment type="similarity">
    <text evidence="3 11">Belongs to the iron-sulfur dependent L-serine dehydratase family.</text>
</comment>
<dbReference type="AlphaFoldDB" id="A0A3N6MQ45"/>
<gene>
    <name evidence="14" type="ORF">D1Y85_12955</name>
</gene>
<dbReference type="SUPFAM" id="SSF143548">
    <property type="entry name" value="Serine metabolism enzymes domain"/>
    <property type="match status" value="1"/>
</dbReference>
<evidence type="ECO:0000256" key="11">
    <source>
        <dbReference type="RuleBase" id="RU366059"/>
    </source>
</evidence>
<comment type="pathway">
    <text evidence="2">Carbohydrate biosynthesis; gluconeogenesis.</text>
</comment>
<evidence type="ECO:0000256" key="2">
    <source>
        <dbReference type="ARBA" id="ARBA00004742"/>
    </source>
</evidence>
<dbReference type="PANTHER" id="PTHR30182:SF1">
    <property type="entry name" value="L-SERINE DEHYDRATASE 1"/>
    <property type="match status" value="1"/>
</dbReference>
<proteinExistence type="inferred from homology"/>
<evidence type="ECO:0000259" key="13">
    <source>
        <dbReference type="Pfam" id="PF03315"/>
    </source>
</evidence>
<dbReference type="GO" id="GO:0003941">
    <property type="term" value="F:L-serine ammonia-lyase activity"/>
    <property type="evidence" value="ECO:0007669"/>
    <property type="project" value="UniProtKB-UniRule"/>
</dbReference>
<keyword evidence="15" id="KW-1185">Reference proteome</keyword>
<dbReference type="Pfam" id="PF03315">
    <property type="entry name" value="SDH_beta"/>
    <property type="match status" value="1"/>
</dbReference>
<feature type="domain" description="Serine dehydratase beta chain" evidence="13">
    <location>
        <begin position="4"/>
        <end position="155"/>
    </location>
</feature>
<dbReference type="InterPro" id="IPR005130">
    <property type="entry name" value="Ser_deHydtase-like_asu"/>
</dbReference>
<keyword evidence="4 11" id="KW-0312">Gluconeogenesis</keyword>
<dbReference type="GO" id="GO:0046872">
    <property type="term" value="F:metal ion binding"/>
    <property type="evidence" value="ECO:0007669"/>
    <property type="project" value="UniProtKB-KW"/>
</dbReference>
<evidence type="ECO:0000256" key="8">
    <source>
        <dbReference type="ARBA" id="ARBA00023014"/>
    </source>
</evidence>
<dbReference type="InterPro" id="IPR004644">
    <property type="entry name" value="Fe-S_L-Ser_mono"/>
</dbReference>
<sequence length="462" mass="48517">MAVSVFDLFKIGIGPSSSHTVGPMRAALMFAEGLERDGLLSATATVKVELYGSLGATGKGHGTDRGVMLGLMGDAPDTVNPDTIAERLEAVRASRVLALLGRHAIPFVLKEHIAFYRQALPEHPNGMKLYAFDANGTTLRESTYLSVGGGFVVTAGAPNTKVLAAAAQMPHPFRTGNEMLALCDSTGKSIAQLMLENERVWHSDDAIRSGLLRIWDVMQSCVARGCGIGNPDADGTLPGPLKVKRRAPELYRALTGNPERSLQDPLSMIDWINLYAIAVNEENAAGSRVVTAPTNGAAGIIPAVLHYYVRFTPGASDDGVIDFLLTAAAIGILYKLNASISGAEVGCQGEVGVACSMAAGALAAVLGGSPRQVENAAEIGMEHNLGLTCDPVGGMVQIPCIERNAMASVKAVNAARMALRGNGAHYVSLDSVIKTMRETGADMKTKYKETSRGGLAVNIVEC</sequence>
<keyword evidence="8 11" id="KW-0411">Iron-sulfur</keyword>
<dbReference type="FunFam" id="3.30.1330.90:FF:000001">
    <property type="entry name" value="L-serine ammonia-lyase 1"/>
    <property type="match status" value="1"/>
</dbReference>
<reference evidence="14 15" key="1">
    <citation type="submission" date="2018-11" db="EMBL/GenBank/DDBJ databases">
        <title>Paraburkholderia sp. DHOA04, isolated from soil.</title>
        <authorList>
            <person name="Gao Z.-H."/>
            <person name="Qiu L.-H."/>
            <person name="Fu J.-C."/>
        </authorList>
    </citation>
    <scope>NUCLEOTIDE SEQUENCE [LARGE SCALE GENOMIC DNA]</scope>
    <source>
        <strain evidence="14 15">DHOA04</strain>
    </source>
</reference>
<evidence type="ECO:0000256" key="5">
    <source>
        <dbReference type="ARBA" id="ARBA00022485"/>
    </source>
</evidence>
<dbReference type="EC" id="4.3.1.17" evidence="11"/>
<evidence type="ECO:0000256" key="1">
    <source>
        <dbReference type="ARBA" id="ARBA00001966"/>
    </source>
</evidence>
<dbReference type="InterPro" id="IPR005131">
    <property type="entry name" value="Ser_deHydtase_bsu"/>
</dbReference>
<dbReference type="InterPro" id="IPR051318">
    <property type="entry name" value="Fe-S_L-Ser"/>
</dbReference>
<dbReference type="EMBL" id="RQIS01000008">
    <property type="protein sequence ID" value="RQH06084.1"/>
    <property type="molecule type" value="Genomic_DNA"/>
</dbReference>
<dbReference type="Gene3D" id="3.30.1330.90">
    <property type="entry name" value="D-3-phosphoglycerate dehydrogenase, domain 3"/>
    <property type="match status" value="1"/>
</dbReference>
<comment type="caution">
    <text evidence="14">The sequence shown here is derived from an EMBL/GenBank/DDBJ whole genome shotgun (WGS) entry which is preliminary data.</text>
</comment>
<comment type="catalytic activity">
    <reaction evidence="10 11">
        <text>L-serine = pyruvate + NH4(+)</text>
        <dbReference type="Rhea" id="RHEA:19169"/>
        <dbReference type="ChEBI" id="CHEBI:15361"/>
        <dbReference type="ChEBI" id="CHEBI:28938"/>
        <dbReference type="ChEBI" id="CHEBI:33384"/>
        <dbReference type="EC" id="4.3.1.17"/>
    </reaction>
</comment>
<evidence type="ECO:0000256" key="6">
    <source>
        <dbReference type="ARBA" id="ARBA00022723"/>
    </source>
</evidence>
<evidence type="ECO:0000256" key="10">
    <source>
        <dbReference type="ARBA" id="ARBA00049406"/>
    </source>
</evidence>
<keyword evidence="9 11" id="KW-0456">Lyase</keyword>
<evidence type="ECO:0000313" key="14">
    <source>
        <dbReference type="EMBL" id="RQH06084.1"/>
    </source>
</evidence>
<feature type="domain" description="Serine dehydratase-like alpha subunit" evidence="12">
    <location>
        <begin position="186"/>
        <end position="456"/>
    </location>
</feature>
<comment type="cofactor">
    <cofactor evidence="1 11">
        <name>[4Fe-4S] cluster</name>
        <dbReference type="ChEBI" id="CHEBI:49883"/>
    </cofactor>
</comment>
<dbReference type="RefSeq" id="WP_124151461.1">
    <property type="nucleotide sequence ID" value="NZ_RQIS01000008.1"/>
</dbReference>
<organism evidence="14 15">
    <name type="scientific">Paraburkholderia dinghuensis</name>
    <dbReference type="NCBI Taxonomy" id="2305225"/>
    <lineage>
        <taxon>Bacteria</taxon>
        <taxon>Pseudomonadati</taxon>
        <taxon>Pseudomonadota</taxon>
        <taxon>Betaproteobacteria</taxon>
        <taxon>Burkholderiales</taxon>
        <taxon>Burkholderiaceae</taxon>
        <taxon>Paraburkholderia</taxon>
    </lineage>
</organism>
<accession>A0A3N6MQ45</accession>
<dbReference type="NCBIfam" id="TIGR00720">
    <property type="entry name" value="sda_mono"/>
    <property type="match status" value="1"/>
</dbReference>
<dbReference type="InterPro" id="IPR029009">
    <property type="entry name" value="ASB_dom_sf"/>
</dbReference>
<evidence type="ECO:0000313" key="15">
    <source>
        <dbReference type="Proteomes" id="UP000272778"/>
    </source>
</evidence>
<name>A0A3N6MQ45_9BURK</name>
<dbReference type="GO" id="GO:0051539">
    <property type="term" value="F:4 iron, 4 sulfur cluster binding"/>
    <property type="evidence" value="ECO:0007669"/>
    <property type="project" value="UniProtKB-UniRule"/>
</dbReference>
<evidence type="ECO:0000256" key="7">
    <source>
        <dbReference type="ARBA" id="ARBA00023004"/>
    </source>
</evidence>
<keyword evidence="7 11" id="KW-0408">Iron</keyword>
<evidence type="ECO:0000259" key="12">
    <source>
        <dbReference type="Pfam" id="PF03313"/>
    </source>
</evidence>
<evidence type="ECO:0000256" key="4">
    <source>
        <dbReference type="ARBA" id="ARBA00022432"/>
    </source>
</evidence>
<dbReference type="Pfam" id="PF03313">
    <property type="entry name" value="SDH_alpha"/>
    <property type="match status" value="1"/>
</dbReference>
<evidence type="ECO:0000256" key="9">
    <source>
        <dbReference type="ARBA" id="ARBA00023239"/>
    </source>
</evidence>
<dbReference type="GO" id="GO:0009063">
    <property type="term" value="P:amino acid catabolic process"/>
    <property type="evidence" value="ECO:0007669"/>
    <property type="project" value="UniProtKB-ARBA"/>
</dbReference>
<dbReference type="PANTHER" id="PTHR30182">
    <property type="entry name" value="L-SERINE DEHYDRATASE"/>
    <property type="match status" value="1"/>
</dbReference>
<dbReference type="GO" id="GO:0006094">
    <property type="term" value="P:gluconeogenesis"/>
    <property type="evidence" value="ECO:0007669"/>
    <property type="project" value="UniProtKB-KW"/>
</dbReference>
<dbReference type="OrthoDB" id="9805537at2"/>
<evidence type="ECO:0000256" key="3">
    <source>
        <dbReference type="ARBA" id="ARBA00008636"/>
    </source>
</evidence>